<gene>
    <name evidence="1" type="ORF">H1191_08480</name>
</gene>
<organism evidence="1 2">
    <name type="scientific">Paenactinomyces guangxiensis</name>
    <dbReference type="NCBI Taxonomy" id="1490290"/>
    <lineage>
        <taxon>Bacteria</taxon>
        <taxon>Bacillati</taxon>
        <taxon>Bacillota</taxon>
        <taxon>Bacilli</taxon>
        <taxon>Bacillales</taxon>
        <taxon>Thermoactinomycetaceae</taxon>
        <taxon>Paenactinomyces</taxon>
    </lineage>
</organism>
<dbReference type="RefSeq" id="WP_181751577.1">
    <property type="nucleotide sequence ID" value="NZ_JACEIQ010000006.1"/>
</dbReference>
<dbReference type="AlphaFoldDB" id="A0A7W1WQT4"/>
<dbReference type="EMBL" id="JACEIQ010000006">
    <property type="protein sequence ID" value="MBA4494340.1"/>
    <property type="molecule type" value="Genomic_DNA"/>
</dbReference>
<accession>A0A7W1WQT4</accession>
<name>A0A7W1WQT4_9BACL</name>
<reference evidence="1 2" key="1">
    <citation type="submission" date="2020-07" db="EMBL/GenBank/DDBJ databases">
        <authorList>
            <person name="Feng H."/>
        </authorList>
    </citation>
    <scope>NUCLEOTIDE SEQUENCE [LARGE SCALE GENOMIC DNA]</scope>
    <source>
        <strain evidence="2">s-10</strain>
    </source>
</reference>
<protein>
    <submittedName>
        <fullName evidence="1">Uncharacterized protein</fullName>
    </submittedName>
</protein>
<evidence type="ECO:0000313" key="1">
    <source>
        <dbReference type="EMBL" id="MBA4494340.1"/>
    </source>
</evidence>
<sequence>MEKKTDIAAERPFLMKEALEEVAKLSICLFQHGSVGITESLSSIHKEKNAVVNTSILVIYMKK</sequence>
<keyword evidence="2" id="KW-1185">Reference proteome</keyword>
<evidence type="ECO:0000313" key="2">
    <source>
        <dbReference type="Proteomes" id="UP000535491"/>
    </source>
</evidence>
<proteinExistence type="predicted"/>
<dbReference type="Proteomes" id="UP000535491">
    <property type="component" value="Unassembled WGS sequence"/>
</dbReference>
<comment type="caution">
    <text evidence="1">The sequence shown here is derived from an EMBL/GenBank/DDBJ whole genome shotgun (WGS) entry which is preliminary data.</text>
</comment>